<protein>
    <submittedName>
        <fullName evidence="1">Uncharacterized protein</fullName>
    </submittedName>
</protein>
<gene>
    <name evidence="1" type="ORF">PGTUg99_030639</name>
</gene>
<dbReference type="Proteomes" id="UP000325313">
    <property type="component" value="Unassembled WGS sequence"/>
</dbReference>
<proteinExistence type="predicted"/>
<name>A0A5B0RP22_PUCGR</name>
<evidence type="ECO:0000313" key="1">
    <source>
        <dbReference type="EMBL" id="KAA1126898.1"/>
    </source>
</evidence>
<reference evidence="1 2" key="1">
    <citation type="submission" date="2019-05" db="EMBL/GenBank/DDBJ databases">
        <title>Emergence of the Ug99 lineage of the wheat stem rust pathogen through somatic hybridization.</title>
        <authorList>
            <person name="Li F."/>
            <person name="Upadhyaya N.M."/>
            <person name="Sperschneider J."/>
            <person name="Matny O."/>
            <person name="Nguyen-Phuc H."/>
            <person name="Mago R."/>
            <person name="Raley C."/>
            <person name="Miller M.E."/>
            <person name="Silverstein K.A.T."/>
            <person name="Henningsen E."/>
            <person name="Hirsch C.D."/>
            <person name="Visser B."/>
            <person name="Pretorius Z.A."/>
            <person name="Steffenson B.J."/>
            <person name="Schwessinger B."/>
            <person name="Dodds P.N."/>
            <person name="Figueroa M."/>
        </authorList>
    </citation>
    <scope>NUCLEOTIDE SEQUENCE [LARGE SCALE GENOMIC DNA]</scope>
    <source>
        <strain evidence="1 2">Ug99</strain>
    </source>
</reference>
<comment type="caution">
    <text evidence="1">The sequence shown here is derived from an EMBL/GenBank/DDBJ whole genome shotgun (WGS) entry which is preliminary data.</text>
</comment>
<organism evidence="1 2">
    <name type="scientific">Puccinia graminis f. sp. tritici</name>
    <dbReference type="NCBI Taxonomy" id="56615"/>
    <lineage>
        <taxon>Eukaryota</taxon>
        <taxon>Fungi</taxon>
        <taxon>Dikarya</taxon>
        <taxon>Basidiomycota</taxon>
        <taxon>Pucciniomycotina</taxon>
        <taxon>Pucciniomycetes</taxon>
        <taxon>Pucciniales</taxon>
        <taxon>Pucciniaceae</taxon>
        <taxon>Puccinia</taxon>
    </lineage>
</organism>
<dbReference type="EMBL" id="VDEP01000170">
    <property type="protein sequence ID" value="KAA1126898.1"/>
    <property type="molecule type" value="Genomic_DNA"/>
</dbReference>
<dbReference type="AlphaFoldDB" id="A0A5B0RP22"/>
<evidence type="ECO:0000313" key="2">
    <source>
        <dbReference type="Proteomes" id="UP000325313"/>
    </source>
</evidence>
<accession>A0A5B0RP22</accession>
<sequence>MGEIWLGAEAGSEAEVGRVGPSDCVFAAVDDYYEREPVHYRSKNTRIPHGSPNSVGSAFVPGRVGRLCIGSCTGRSWGMT</sequence>